<keyword evidence="2" id="KW-1185">Reference proteome</keyword>
<evidence type="ECO:0000313" key="1">
    <source>
        <dbReference type="EnsemblMetazoa" id="CLYHEMP023376.1"/>
    </source>
</evidence>
<dbReference type="OrthoDB" id="406400at2759"/>
<accession>A0A7M6DQU8</accession>
<dbReference type="EnsemblMetazoa" id="CLYHEMT023376.1">
    <property type="protein sequence ID" value="CLYHEMP023376.1"/>
    <property type="gene ID" value="CLYHEMG023376"/>
</dbReference>
<reference evidence="1" key="1">
    <citation type="submission" date="2021-01" db="UniProtKB">
        <authorList>
            <consortium name="EnsemblMetazoa"/>
        </authorList>
    </citation>
    <scope>IDENTIFICATION</scope>
</reference>
<dbReference type="Proteomes" id="UP000594262">
    <property type="component" value="Unplaced"/>
</dbReference>
<protein>
    <submittedName>
        <fullName evidence="1">Uncharacterized protein</fullName>
    </submittedName>
</protein>
<dbReference type="AlphaFoldDB" id="A0A7M6DQU8"/>
<proteinExistence type="predicted"/>
<evidence type="ECO:0000313" key="2">
    <source>
        <dbReference type="Proteomes" id="UP000594262"/>
    </source>
</evidence>
<organism evidence="1 2">
    <name type="scientific">Clytia hemisphaerica</name>
    <dbReference type="NCBI Taxonomy" id="252671"/>
    <lineage>
        <taxon>Eukaryota</taxon>
        <taxon>Metazoa</taxon>
        <taxon>Cnidaria</taxon>
        <taxon>Hydrozoa</taxon>
        <taxon>Hydroidolina</taxon>
        <taxon>Leptothecata</taxon>
        <taxon>Obeliida</taxon>
        <taxon>Clytiidae</taxon>
        <taxon>Clytia</taxon>
    </lineage>
</organism>
<sequence length="228" mass="26368">MIKRLQQERDTADDNHWSKCWWGHLLKDYKRRVDSLKDCKIQIIHSSGNYATLQFRGGSGENTVYGKQSFYLRNQWNAETGPQFDNTKSYWFSDIGSSGWMNGVINSDGFQNLVANEEIRERATKEQREYEAGDEIEIREFTEEERKFAAELCLPFVRKIDEVISQEGKSAQDYGFCITEWEMIEGQTGLDGYSLYTSDVTFINNDDGLKAKMFQSLQILSADVHSSE</sequence>
<name>A0A7M6DQU8_9CNID</name>